<feature type="region of interest" description="Disordered" evidence="11">
    <location>
        <begin position="1"/>
        <end position="27"/>
    </location>
</feature>
<keyword evidence="4 10" id="KW-0863">Zinc-finger</keyword>
<dbReference type="PANTHER" id="PTHR16515">
    <property type="entry name" value="PR DOMAIN ZINC FINGER PROTEIN"/>
    <property type="match status" value="1"/>
</dbReference>
<dbReference type="FunFam" id="3.30.160.60:FF:000478">
    <property type="entry name" value="Zinc finger protein 133"/>
    <property type="match status" value="1"/>
</dbReference>
<feature type="domain" description="C2H2-type" evidence="12">
    <location>
        <begin position="247"/>
        <end position="274"/>
    </location>
</feature>
<feature type="compositionally biased region" description="Polar residues" evidence="11">
    <location>
        <begin position="135"/>
        <end position="157"/>
    </location>
</feature>
<feature type="domain" description="C2H2-type" evidence="12">
    <location>
        <begin position="461"/>
        <end position="483"/>
    </location>
</feature>
<dbReference type="FunFam" id="3.30.160.60:FF:000621">
    <property type="entry name" value="FLT3-interacting zinc finger 1"/>
    <property type="match status" value="1"/>
</dbReference>
<feature type="domain" description="C2H2-type" evidence="12">
    <location>
        <begin position="191"/>
        <end position="215"/>
    </location>
</feature>
<gene>
    <name evidence="13" type="ORF">V1264_000338</name>
</gene>
<dbReference type="FunFam" id="3.30.160.60:FF:000099">
    <property type="entry name" value="Zinc finger protein 79"/>
    <property type="match status" value="1"/>
</dbReference>
<evidence type="ECO:0000256" key="3">
    <source>
        <dbReference type="ARBA" id="ARBA00022737"/>
    </source>
</evidence>
<evidence type="ECO:0000313" key="14">
    <source>
        <dbReference type="Proteomes" id="UP001374579"/>
    </source>
</evidence>
<evidence type="ECO:0000256" key="10">
    <source>
        <dbReference type="PROSITE-ProRule" id="PRU00042"/>
    </source>
</evidence>
<dbReference type="Gene3D" id="3.30.160.60">
    <property type="entry name" value="Classic Zinc Finger"/>
    <property type="match status" value="8"/>
</dbReference>
<evidence type="ECO:0000256" key="7">
    <source>
        <dbReference type="ARBA" id="ARBA00023125"/>
    </source>
</evidence>
<keyword evidence="2" id="KW-0479">Metal-binding</keyword>
<dbReference type="Pfam" id="PF00096">
    <property type="entry name" value="zf-C2H2"/>
    <property type="match status" value="7"/>
</dbReference>
<keyword evidence="8" id="KW-0804">Transcription</keyword>
<dbReference type="EMBL" id="JBAMIC010000001">
    <property type="protein sequence ID" value="KAK7114251.1"/>
    <property type="molecule type" value="Genomic_DNA"/>
</dbReference>
<feature type="domain" description="C2H2-type" evidence="12">
    <location>
        <begin position="219"/>
        <end position="246"/>
    </location>
</feature>
<feature type="domain" description="C2H2-type" evidence="12">
    <location>
        <begin position="321"/>
        <end position="347"/>
    </location>
</feature>
<dbReference type="FunFam" id="3.30.160.60:FF:001732">
    <property type="entry name" value="Zgc:162936"/>
    <property type="match status" value="1"/>
</dbReference>
<comment type="subcellular location">
    <subcellularLocation>
        <location evidence="1">Nucleus</location>
    </subcellularLocation>
</comment>
<evidence type="ECO:0000256" key="6">
    <source>
        <dbReference type="ARBA" id="ARBA00023015"/>
    </source>
</evidence>
<dbReference type="GO" id="GO:0043565">
    <property type="term" value="F:sequence-specific DNA binding"/>
    <property type="evidence" value="ECO:0007669"/>
    <property type="project" value="UniProtKB-ARBA"/>
</dbReference>
<dbReference type="GO" id="GO:0045893">
    <property type="term" value="P:positive regulation of DNA-templated transcription"/>
    <property type="evidence" value="ECO:0007669"/>
    <property type="project" value="UniProtKB-ARBA"/>
</dbReference>
<dbReference type="FunFam" id="3.30.160.60:FF:000624">
    <property type="entry name" value="zinc finger protein 697"/>
    <property type="match status" value="1"/>
</dbReference>
<dbReference type="PROSITE" id="PS50157">
    <property type="entry name" value="ZINC_FINGER_C2H2_2"/>
    <property type="match status" value="9"/>
</dbReference>
<keyword evidence="3" id="KW-0677">Repeat</keyword>
<keyword evidence="14" id="KW-1185">Reference proteome</keyword>
<keyword evidence="6" id="KW-0805">Transcription regulation</keyword>
<feature type="domain" description="C2H2-type" evidence="12">
    <location>
        <begin position="376"/>
        <end position="403"/>
    </location>
</feature>
<dbReference type="GO" id="GO:0008270">
    <property type="term" value="F:zinc ion binding"/>
    <property type="evidence" value="ECO:0007669"/>
    <property type="project" value="UniProtKB-KW"/>
</dbReference>
<evidence type="ECO:0000256" key="2">
    <source>
        <dbReference type="ARBA" id="ARBA00022723"/>
    </source>
</evidence>
<comment type="caution">
    <text evidence="13">The sequence shown here is derived from an EMBL/GenBank/DDBJ whole genome shotgun (WGS) entry which is preliminary data.</text>
</comment>
<feature type="region of interest" description="Disordered" evidence="11">
    <location>
        <begin position="134"/>
        <end position="170"/>
    </location>
</feature>
<reference evidence="13 14" key="1">
    <citation type="submission" date="2024-02" db="EMBL/GenBank/DDBJ databases">
        <title>Chromosome-scale genome assembly of the rough periwinkle Littorina saxatilis.</title>
        <authorList>
            <person name="De Jode A."/>
            <person name="Faria R."/>
            <person name="Formenti G."/>
            <person name="Sims Y."/>
            <person name="Smith T.P."/>
            <person name="Tracey A."/>
            <person name="Wood J.M.D."/>
            <person name="Zagrodzka Z.B."/>
            <person name="Johannesson K."/>
            <person name="Butlin R.K."/>
            <person name="Leder E.H."/>
        </authorList>
    </citation>
    <scope>NUCLEOTIDE SEQUENCE [LARGE SCALE GENOMIC DNA]</scope>
    <source>
        <strain evidence="13">Snail1</strain>
        <tissue evidence="13">Muscle</tissue>
    </source>
</reference>
<name>A0AAN9BWY8_9CAEN</name>
<keyword evidence="9" id="KW-0539">Nucleus</keyword>
<dbReference type="GO" id="GO:0005694">
    <property type="term" value="C:chromosome"/>
    <property type="evidence" value="ECO:0007669"/>
    <property type="project" value="UniProtKB-ARBA"/>
</dbReference>
<sequence>MDVMSSGSMSSSNMATSNGNDVSSNVGSAMNKANEKVSDWSQSQMYPSNFSFGAHSSSHGYQHTLTPSNPPSTSFKNFSSRQNDWAAHTSSVYSSMVSGSFPIMQTLHPDTAAAIQSSFDPGVLGLVACRKGEGQQDQPLSRPQSVGMTSSATSANTWHMPGDDGHPDSDQSLIHDKPLLPAGKGTTKGPYKCKTCGEIFAKRDGLRAHRREEHSLGNHKCTECDKVFSHRSHLQQHVRIHTGEKLYKCQLCHKEFIHSGSLSNHMKSHAAEANNSSSSMGKMRSSTSSLVRTDSESDAKESATASGGEDVSKPDLRRMPFVCQCGKKFACFAKLQLHERTHTGERPYPCDLCDRAFAEKGNLEKHKRTHTRETPYLCRECGETFCHSYQLKRHMLKHNGDMKPFVCNQCGRGFLQEAKLHLHMRIHTGEKPFICPICDKRFSEKGNLRQHQRTHSAEKPYTCEHCNKSFAHVTGLRTHKKRHNLPLTNSIARTKSASIGVGANKKMYVDSAVQTYTVVGPSVETYGLCGEPMVDRPATFAYDRPHVLQRQDPATIDPRYAMVHHEAMTSVGFDTRPASAHRDSHTPVSQDPLSSKTMRGSAEPSMAHKMAMSGAGSSLDSRSLEQHSIDTRPMNMRPMDMRALDVRSSSALIHTAVNAGRDVISRSGYLSDMVPSSGVELRNVLAAAQENMNSRSSGHFRLPTSLMPDMMSMGAMDARLSHSQGPNSVSGVELRCALGQDLTSPGVDSVSFSP</sequence>
<dbReference type="FunFam" id="3.30.160.60:FF:000557">
    <property type="entry name" value="zinc finger and SCAN domain-containing protein 29"/>
    <property type="match status" value="1"/>
</dbReference>
<dbReference type="PANTHER" id="PTHR16515:SF49">
    <property type="entry name" value="GASTRULA ZINC FINGER PROTEIN XLCGF49.1-LIKE-RELATED"/>
    <property type="match status" value="1"/>
</dbReference>
<evidence type="ECO:0000256" key="9">
    <source>
        <dbReference type="ARBA" id="ARBA00023242"/>
    </source>
</evidence>
<feature type="domain" description="C2H2-type" evidence="12">
    <location>
        <begin position="433"/>
        <end position="460"/>
    </location>
</feature>
<dbReference type="InterPro" id="IPR050331">
    <property type="entry name" value="Zinc_finger"/>
</dbReference>
<dbReference type="Proteomes" id="UP001374579">
    <property type="component" value="Unassembled WGS sequence"/>
</dbReference>
<keyword evidence="7" id="KW-0238">DNA-binding</keyword>
<evidence type="ECO:0000256" key="1">
    <source>
        <dbReference type="ARBA" id="ARBA00004123"/>
    </source>
</evidence>
<organism evidence="13 14">
    <name type="scientific">Littorina saxatilis</name>
    <dbReference type="NCBI Taxonomy" id="31220"/>
    <lineage>
        <taxon>Eukaryota</taxon>
        <taxon>Metazoa</taxon>
        <taxon>Spiralia</taxon>
        <taxon>Lophotrochozoa</taxon>
        <taxon>Mollusca</taxon>
        <taxon>Gastropoda</taxon>
        <taxon>Caenogastropoda</taxon>
        <taxon>Littorinimorpha</taxon>
        <taxon>Littorinoidea</taxon>
        <taxon>Littorinidae</taxon>
        <taxon>Littorina</taxon>
    </lineage>
</organism>
<protein>
    <recommendedName>
        <fullName evidence="12">C2H2-type domain-containing protein</fullName>
    </recommendedName>
</protein>
<keyword evidence="5" id="KW-0862">Zinc</keyword>
<dbReference type="SMART" id="SM00355">
    <property type="entry name" value="ZnF_C2H2"/>
    <property type="match status" value="9"/>
</dbReference>
<dbReference type="InterPro" id="IPR036236">
    <property type="entry name" value="Znf_C2H2_sf"/>
</dbReference>
<dbReference type="PROSITE" id="PS00028">
    <property type="entry name" value="ZINC_FINGER_C2H2_1"/>
    <property type="match status" value="6"/>
</dbReference>
<feature type="region of interest" description="Disordered" evidence="11">
    <location>
        <begin position="57"/>
        <end position="79"/>
    </location>
</feature>
<evidence type="ECO:0000313" key="13">
    <source>
        <dbReference type="EMBL" id="KAK7114251.1"/>
    </source>
</evidence>
<dbReference type="InterPro" id="IPR013087">
    <property type="entry name" value="Znf_C2H2_type"/>
</dbReference>
<feature type="region of interest" description="Disordered" evidence="11">
    <location>
        <begin position="576"/>
        <end position="624"/>
    </location>
</feature>
<dbReference type="GO" id="GO:0005634">
    <property type="term" value="C:nucleus"/>
    <property type="evidence" value="ECO:0007669"/>
    <property type="project" value="UniProtKB-SubCell"/>
</dbReference>
<feature type="compositionally biased region" description="Basic and acidic residues" evidence="11">
    <location>
        <begin position="161"/>
        <end position="170"/>
    </location>
</feature>
<dbReference type="AlphaFoldDB" id="A0AAN9BWY8"/>
<dbReference type="SUPFAM" id="SSF57667">
    <property type="entry name" value="beta-beta-alpha zinc fingers"/>
    <property type="match status" value="5"/>
</dbReference>
<evidence type="ECO:0000256" key="11">
    <source>
        <dbReference type="SAM" id="MobiDB-lite"/>
    </source>
</evidence>
<accession>A0AAN9BWY8</accession>
<feature type="domain" description="C2H2-type" evidence="12">
    <location>
        <begin position="348"/>
        <end position="375"/>
    </location>
</feature>
<evidence type="ECO:0000256" key="5">
    <source>
        <dbReference type="ARBA" id="ARBA00022833"/>
    </source>
</evidence>
<feature type="compositionally biased region" description="Low complexity" evidence="11">
    <location>
        <begin position="271"/>
        <end position="289"/>
    </location>
</feature>
<dbReference type="FunFam" id="3.30.160.60:FF:000045">
    <property type="entry name" value="ZFP69 zinc finger protein B"/>
    <property type="match status" value="1"/>
</dbReference>
<feature type="domain" description="C2H2-type" evidence="12">
    <location>
        <begin position="405"/>
        <end position="432"/>
    </location>
</feature>
<proteinExistence type="predicted"/>
<evidence type="ECO:0000259" key="12">
    <source>
        <dbReference type="PROSITE" id="PS50157"/>
    </source>
</evidence>
<evidence type="ECO:0000256" key="8">
    <source>
        <dbReference type="ARBA" id="ARBA00023163"/>
    </source>
</evidence>
<feature type="compositionally biased region" description="Polar residues" evidence="11">
    <location>
        <begin position="586"/>
        <end position="598"/>
    </location>
</feature>
<feature type="region of interest" description="Disordered" evidence="11">
    <location>
        <begin position="267"/>
        <end position="312"/>
    </location>
</feature>
<evidence type="ECO:0000256" key="4">
    <source>
        <dbReference type="ARBA" id="ARBA00022771"/>
    </source>
</evidence>